<keyword evidence="1" id="KW-0175">Coiled coil</keyword>
<keyword evidence="3" id="KW-1185">Reference proteome</keyword>
<feature type="region of interest" description="Disordered" evidence="2">
    <location>
        <begin position="312"/>
        <end position="340"/>
    </location>
</feature>
<proteinExistence type="predicted"/>
<dbReference type="Proteomes" id="UP000095280">
    <property type="component" value="Unplaced"/>
</dbReference>
<organism evidence="3 4">
    <name type="scientific">Macrostomum lignano</name>
    <dbReference type="NCBI Taxonomy" id="282301"/>
    <lineage>
        <taxon>Eukaryota</taxon>
        <taxon>Metazoa</taxon>
        <taxon>Spiralia</taxon>
        <taxon>Lophotrochozoa</taxon>
        <taxon>Platyhelminthes</taxon>
        <taxon>Rhabditophora</taxon>
        <taxon>Macrostomorpha</taxon>
        <taxon>Macrostomida</taxon>
        <taxon>Macrostomidae</taxon>
        <taxon>Macrostomum</taxon>
    </lineage>
</organism>
<protein>
    <submittedName>
        <fullName evidence="4">MCE family protein</fullName>
    </submittedName>
</protein>
<reference evidence="4" key="1">
    <citation type="submission" date="2016-11" db="UniProtKB">
        <authorList>
            <consortium name="WormBaseParasite"/>
        </authorList>
    </citation>
    <scope>IDENTIFICATION</scope>
</reference>
<dbReference type="WBParaSite" id="snap_masked-unitig_34794-processed-gene-0.0-mRNA-1">
    <property type="protein sequence ID" value="snap_masked-unitig_34794-processed-gene-0.0-mRNA-1"/>
    <property type="gene ID" value="snap_masked-unitig_34794-processed-gene-0.0"/>
</dbReference>
<name>A0A1I8JQT2_9PLAT</name>
<feature type="coiled-coil region" evidence="1">
    <location>
        <begin position="122"/>
        <end position="156"/>
    </location>
</feature>
<dbReference type="AlphaFoldDB" id="A0A1I8JQT2"/>
<feature type="coiled-coil region" evidence="1">
    <location>
        <begin position="199"/>
        <end position="238"/>
    </location>
</feature>
<evidence type="ECO:0000256" key="2">
    <source>
        <dbReference type="SAM" id="MobiDB-lite"/>
    </source>
</evidence>
<accession>A0A1I8JQT2</accession>
<feature type="compositionally biased region" description="Basic and acidic residues" evidence="2">
    <location>
        <begin position="329"/>
        <end position="340"/>
    </location>
</feature>
<sequence>DHGQLLLRCRAGSSGWCRCPQRCPLRESRRVDWRSPGSPSVADELAEILGPENVGEVRVWPAEVEVLRILDTGEAEQGALSTLDGTARVLNASSTDSAAKEVSDLSNRLGGLMEKLPREFNVSKIREETRQTRADVAKLTQQADQVMSETQRLQASASGLTEQLSRAQSGIQPSDEALKSADEALDAVDNNTAKMSKTLTGFHQQVDEANTRLANLQNRRANSQKFSLEQTIASLNDEQSATARNLTAIDEKLNSTLATAATSGGIKISEAEQLRRSGVINQLQKKLQLALARVGSDQGILASLELRTSNLEKSMENASREAGCPAEQAQRRPESGRFAG</sequence>
<evidence type="ECO:0000313" key="4">
    <source>
        <dbReference type="WBParaSite" id="snap_masked-unitig_34794-processed-gene-0.0-mRNA-1"/>
    </source>
</evidence>
<evidence type="ECO:0000256" key="1">
    <source>
        <dbReference type="SAM" id="Coils"/>
    </source>
</evidence>
<evidence type="ECO:0000313" key="3">
    <source>
        <dbReference type="Proteomes" id="UP000095280"/>
    </source>
</evidence>